<keyword evidence="3" id="KW-1185">Reference proteome</keyword>
<comment type="caution">
    <text evidence="2">The sequence shown here is derived from an EMBL/GenBank/DDBJ whole genome shotgun (WGS) entry which is preliminary data.</text>
</comment>
<dbReference type="InterPro" id="IPR029063">
    <property type="entry name" value="SAM-dependent_MTases_sf"/>
</dbReference>
<feature type="domain" description="Methyltransferase" evidence="1">
    <location>
        <begin position="94"/>
        <end position="190"/>
    </location>
</feature>
<accession>A0A4R5AGA6</accession>
<dbReference type="InterPro" id="IPR041698">
    <property type="entry name" value="Methyltransf_25"/>
</dbReference>
<evidence type="ECO:0000313" key="2">
    <source>
        <dbReference type="EMBL" id="TDD70396.1"/>
    </source>
</evidence>
<sequence>MVCTHQPPGRAGLVRSGDAPPPCEEWTRVQRLNLMEVSMMTETFDAVAFKQSQRRDWNGVAPGWRRWYDVVEDGGQAVTRTLVERAGIGPGDAVLDVATGYGEPALAAARTVGPAGWVVATDISAEMLAFGRERAAAHGLANIEFVEADAEGLSFDPGTFDAVLSRQGLQFLPDVPGTLRRLLSFLKRDGRLAAAVWGPPATVDFARPVPVVLAELGLPSPPPGRPGIFALADAGRLATLLAEAGFRDVETGSVEAVYETASPEAMTEWTKDLSAPIANLVRGQPDAVAERVWRKVTEAWAPLVTPEGRVRTRNQALWAAGTSR</sequence>
<dbReference type="CDD" id="cd02440">
    <property type="entry name" value="AdoMet_MTases"/>
    <property type="match status" value="1"/>
</dbReference>
<dbReference type="PANTHER" id="PTHR43591">
    <property type="entry name" value="METHYLTRANSFERASE"/>
    <property type="match status" value="1"/>
</dbReference>
<protein>
    <submittedName>
        <fullName evidence="2">Methyltransferase domain-containing protein</fullName>
    </submittedName>
</protein>
<keyword evidence="2" id="KW-0808">Transferase</keyword>
<dbReference type="PANTHER" id="PTHR43591:SF24">
    <property type="entry name" value="2-METHOXY-6-POLYPRENYL-1,4-BENZOQUINOL METHYLASE, MITOCHONDRIAL"/>
    <property type="match status" value="1"/>
</dbReference>
<dbReference type="GO" id="GO:0032259">
    <property type="term" value="P:methylation"/>
    <property type="evidence" value="ECO:0007669"/>
    <property type="project" value="UniProtKB-KW"/>
</dbReference>
<keyword evidence="2" id="KW-0489">Methyltransferase</keyword>
<dbReference type="Gene3D" id="3.40.50.150">
    <property type="entry name" value="Vaccinia Virus protein VP39"/>
    <property type="match status" value="1"/>
</dbReference>
<reference evidence="2 3" key="1">
    <citation type="submission" date="2019-02" db="EMBL/GenBank/DDBJ databases">
        <title>Draft genome sequences of novel Actinobacteria.</title>
        <authorList>
            <person name="Sahin N."/>
            <person name="Ay H."/>
            <person name="Saygin H."/>
        </authorList>
    </citation>
    <scope>NUCLEOTIDE SEQUENCE [LARGE SCALE GENOMIC DNA]</scope>
    <source>
        <strain evidence="2 3">8K307</strain>
    </source>
</reference>
<evidence type="ECO:0000313" key="3">
    <source>
        <dbReference type="Proteomes" id="UP000295217"/>
    </source>
</evidence>
<name>A0A4R5AGA6_9ACTN</name>
<proteinExistence type="predicted"/>
<gene>
    <name evidence="2" type="ORF">E1262_09100</name>
</gene>
<dbReference type="AlphaFoldDB" id="A0A4R5AGA6"/>
<dbReference type="Proteomes" id="UP000295217">
    <property type="component" value="Unassembled WGS sequence"/>
</dbReference>
<dbReference type="SUPFAM" id="SSF53335">
    <property type="entry name" value="S-adenosyl-L-methionine-dependent methyltransferases"/>
    <property type="match status" value="1"/>
</dbReference>
<dbReference type="OrthoDB" id="9765084at2"/>
<dbReference type="GO" id="GO:0008168">
    <property type="term" value="F:methyltransferase activity"/>
    <property type="evidence" value="ECO:0007669"/>
    <property type="project" value="UniProtKB-KW"/>
</dbReference>
<dbReference type="Pfam" id="PF13649">
    <property type="entry name" value="Methyltransf_25"/>
    <property type="match status" value="1"/>
</dbReference>
<organism evidence="2 3">
    <name type="scientific">Jiangella aurantiaca</name>
    <dbReference type="NCBI Taxonomy" id="2530373"/>
    <lineage>
        <taxon>Bacteria</taxon>
        <taxon>Bacillati</taxon>
        <taxon>Actinomycetota</taxon>
        <taxon>Actinomycetes</taxon>
        <taxon>Jiangellales</taxon>
        <taxon>Jiangellaceae</taxon>
        <taxon>Jiangella</taxon>
    </lineage>
</organism>
<dbReference type="EMBL" id="SMLB01000009">
    <property type="protein sequence ID" value="TDD70396.1"/>
    <property type="molecule type" value="Genomic_DNA"/>
</dbReference>
<evidence type="ECO:0000259" key="1">
    <source>
        <dbReference type="Pfam" id="PF13649"/>
    </source>
</evidence>